<dbReference type="Proteomes" id="UP001168990">
    <property type="component" value="Unassembled WGS sequence"/>
</dbReference>
<dbReference type="GO" id="GO:0004252">
    <property type="term" value="F:serine-type endopeptidase activity"/>
    <property type="evidence" value="ECO:0007669"/>
    <property type="project" value="InterPro"/>
</dbReference>
<evidence type="ECO:0000256" key="1">
    <source>
        <dbReference type="ARBA" id="ARBA00001947"/>
    </source>
</evidence>
<evidence type="ECO:0000256" key="8">
    <source>
        <dbReference type="ARBA" id="ARBA00022825"/>
    </source>
</evidence>
<evidence type="ECO:0000256" key="3">
    <source>
        <dbReference type="ARBA" id="ARBA00004401"/>
    </source>
</evidence>
<reference evidence="16" key="1">
    <citation type="journal article" date="2023" name="bioRxiv">
        <title>Scaffold-level genome assemblies of two parasitoid biocontrol wasps reveal the parthenogenesis mechanism and an associated novel virus.</title>
        <authorList>
            <person name="Inwood S."/>
            <person name="Skelly J."/>
            <person name="Guhlin J."/>
            <person name="Harrop T."/>
            <person name="Goldson S."/>
            <person name="Dearden P."/>
        </authorList>
    </citation>
    <scope>NUCLEOTIDE SEQUENCE</scope>
    <source>
        <strain evidence="16">Irish</strain>
        <tissue evidence="16">Whole body</tissue>
    </source>
</reference>
<dbReference type="InterPro" id="IPR009003">
    <property type="entry name" value="Peptidase_S1_PA"/>
</dbReference>
<dbReference type="Gene3D" id="3.40.390.10">
    <property type="entry name" value="Collagenase (Catalytic Domain)"/>
    <property type="match status" value="1"/>
</dbReference>
<dbReference type="SUPFAM" id="SSF50494">
    <property type="entry name" value="Trypsin-like serine proteases"/>
    <property type="match status" value="1"/>
</dbReference>
<keyword evidence="8 12" id="KW-0720">Serine protease</keyword>
<dbReference type="InterPro" id="IPR033116">
    <property type="entry name" value="TRYPSIN_SER"/>
</dbReference>
<keyword evidence="17" id="KW-1185">Reference proteome</keyword>
<dbReference type="GO" id="GO:0005576">
    <property type="term" value="C:extracellular region"/>
    <property type="evidence" value="ECO:0007669"/>
    <property type="project" value="UniProtKB-SubCell"/>
</dbReference>
<gene>
    <name evidence="16" type="ORF">PV328_008269</name>
</gene>
<evidence type="ECO:0000256" key="4">
    <source>
        <dbReference type="ARBA" id="ARBA00007357"/>
    </source>
</evidence>
<dbReference type="InterPro" id="IPR000718">
    <property type="entry name" value="Peptidase_M13"/>
</dbReference>
<feature type="transmembrane region" description="Helical" evidence="13">
    <location>
        <begin position="718"/>
        <end position="744"/>
    </location>
</feature>
<dbReference type="InterPro" id="IPR008753">
    <property type="entry name" value="Peptidase_M13_N"/>
</dbReference>
<name>A0AA39CAF8_9HYME</name>
<keyword evidence="13" id="KW-1133">Transmembrane helix</keyword>
<comment type="cofactor">
    <cofactor evidence="1">
        <name>Zn(2+)</name>
        <dbReference type="ChEBI" id="CHEBI:29105"/>
    </cofactor>
</comment>
<dbReference type="Gene3D" id="1.10.1380.10">
    <property type="entry name" value="Neutral endopeptidase , domain2"/>
    <property type="match status" value="1"/>
</dbReference>
<dbReference type="Pfam" id="PF05649">
    <property type="entry name" value="Peptidase_M13_N"/>
    <property type="match status" value="1"/>
</dbReference>
<dbReference type="EMBL" id="JAQQBS010001423">
    <property type="protein sequence ID" value="KAK0160912.1"/>
    <property type="molecule type" value="Genomic_DNA"/>
</dbReference>
<comment type="caution">
    <text evidence="16">The sequence shown here is derived from an EMBL/GenBank/DDBJ whole genome shotgun (WGS) entry which is preliminary data.</text>
</comment>
<dbReference type="Pfam" id="PF01431">
    <property type="entry name" value="Peptidase_M13"/>
    <property type="match status" value="1"/>
</dbReference>
<dbReference type="InterPro" id="IPR018114">
    <property type="entry name" value="TRYPSIN_HIS"/>
</dbReference>
<dbReference type="InterPro" id="IPR018497">
    <property type="entry name" value="Peptidase_M13_C"/>
</dbReference>
<evidence type="ECO:0000256" key="14">
    <source>
        <dbReference type="SAM" id="SignalP"/>
    </source>
</evidence>
<dbReference type="InterPro" id="IPR001314">
    <property type="entry name" value="Peptidase_S1A"/>
</dbReference>
<dbReference type="FunFam" id="2.40.10.10:FF:000068">
    <property type="entry name" value="transmembrane protease serine 2"/>
    <property type="match status" value="1"/>
</dbReference>
<feature type="domain" description="Peptidase S1" evidence="15">
    <location>
        <begin position="27"/>
        <end position="294"/>
    </location>
</feature>
<dbReference type="GO" id="GO:0046872">
    <property type="term" value="F:metal ion binding"/>
    <property type="evidence" value="ECO:0007669"/>
    <property type="project" value="UniProtKB-KW"/>
</dbReference>
<evidence type="ECO:0000313" key="17">
    <source>
        <dbReference type="Proteomes" id="UP001168990"/>
    </source>
</evidence>
<dbReference type="InterPro" id="IPR024079">
    <property type="entry name" value="MetalloPept_cat_dom_sf"/>
</dbReference>
<evidence type="ECO:0000256" key="9">
    <source>
        <dbReference type="ARBA" id="ARBA00022833"/>
    </source>
</evidence>
<evidence type="ECO:0000256" key="5">
    <source>
        <dbReference type="ARBA" id="ARBA00022670"/>
    </source>
</evidence>
<comment type="similarity">
    <text evidence="4">Belongs to the peptidase M13 family.</text>
</comment>
<dbReference type="CDD" id="cd00190">
    <property type="entry name" value="Tryp_SPc"/>
    <property type="match status" value="1"/>
</dbReference>
<keyword evidence="6" id="KW-0479">Metal-binding</keyword>
<evidence type="ECO:0000259" key="15">
    <source>
        <dbReference type="PROSITE" id="PS50240"/>
    </source>
</evidence>
<dbReference type="GO" id="GO:0004222">
    <property type="term" value="F:metalloendopeptidase activity"/>
    <property type="evidence" value="ECO:0007669"/>
    <property type="project" value="InterPro"/>
</dbReference>
<evidence type="ECO:0000256" key="13">
    <source>
        <dbReference type="SAM" id="Phobius"/>
    </source>
</evidence>
<dbReference type="SMART" id="SM00020">
    <property type="entry name" value="Tryp_SPc"/>
    <property type="match status" value="1"/>
</dbReference>
<evidence type="ECO:0000256" key="11">
    <source>
        <dbReference type="ARBA" id="ARBA00023157"/>
    </source>
</evidence>
<keyword evidence="9" id="KW-0862">Zinc</keyword>
<keyword evidence="11" id="KW-1015">Disulfide bond</keyword>
<sequence>MMFNLIFLSFVIAIGINISDARNLGRVIGGSDAPEHKYPYQVSFRTPSFLGDFHFCSGSILNEYWLLSAGHCFESKDVSEVIAVAGTNYLNERGDEYALDFAIVHESYVNFYHDDIALVKVVDQIKFNAYVSPISLPTRNYDKDNYPAVFSGWGSTQLWGSSPNELQEIQLKLVSYKKCKRLQTLITSNHICSYTRYGEGICHGDSGGPLVADGYQVGVASYVVPCAVGEPDVEILELCYLNSNSEILTINNGNNENLSISKPLWKLDSFAKIIYNNSSKIDILYTGWKFNIVTLLFFCINSHQVPMIYTHNPYTNRAPKPWKSSAQSSPANQQHHNKGWTIYSQQYFTAGNICDSLNFDRTKHLDGSYIKIVTMCHSNCTWIPDKEYDETVIEKLYPHDLRIIKSLKKSLNVTLKLYFEPNDSGESVEPQGYLKHVQKGLSDLAISWRPPSATYNLTKSYPIAYSKILIATNNQGYCSPLEKIEKFYGLITLISMFILLSLTFIVVLISSKKLKYSFAIFEIIRLLINASLFSKMDTTSRRIFFSMIFLYFLIFHATFQGHLASFLTRIEYRKSAETLEDLRDSKYREIYTYPGVSDVIDDPMVKNKMIMGHIACGNHLINNEYAACVTDIIFITDLAMKYKFELSKKNIGSSKYVYTCRDDWPLMYRVDNILMWLEQSGLAEEWVEMFTEKYSKQREIWEKSSKAFRPVSLTSLEFAFNILGVGLLLSIVSFILEIIIAASLPNTCVTPTCVRAAADILEAMDPSVNPCDDFYKFTCGQFLNSTYTRYNQLVKSSWKSGVYTDIVEKLGGLLNSKISKNDIEIFKWTKQLYKQCVDRKTIIAQEDKNILDFINKFGGWPVVMGDNWNSTDIDWIKTPAIFSKANSYLIEGYFLSLKLTMNKNLSKNFIEIQPMQYTSLFSYPVKNFNNYSDNSVYYNFLVKFAVKLGADEYRAKRELMEAIKFESDLLQIVESFLMDLYNNKLDSDNFMTIDEMMKKWPTIDWLNYFNNIYSMSSFMNKIEKNETVIVNCPDFITNLEDLINSTSKRILINYAFARIVVDLLELTDPSIDVFSESKQIKINDKNIWRHCVMETVYNLPEIVTALYVRNYIKEDVKIEATNIVSNIKTEIIKMINEIKWLDEESKIKASQKILSANSNIGYPDLYRNDKNITEFFRDLQLGESTYLHNLWKISRLNVTFIFRNIRDDNEYFKNWISLLYPMFSLNALYDESDHVFTISPDYLQRPSIDTRQPAYINYGRIGFVIGHELIHVIDRYSHFIDEDSTKNDSLIKSSKEEFLKRVDCLINQHNNYTVEGVKINFNGNLSQHENIADNVGIRMSYSAYKNWLSLQHEPEPSLPGLNYSPSQMFWINYANGWCSVVNPDMLIQFVKTDSHSLPEFRVLNTLSNIPEFSKDFNCPQGSPMNPEKKCKVW</sequence>
<dbReference type="InterPro" id="IPR043504">
    <property type="entry name" value="Peptidase_S1_PA_chymotrypsin"/>
</dbReference>
<evidence type="ECO:0000256" key="10">
    <source>
        <dbReference type="ARBA" id="ARBA00023049"/>
    </source>
</evidence>
<keyword evidence="5 12" id="KW-0645">Protease</keyword>
<dbReference type="InterPro" id="IPR001254">
    <property type="entry name" value="Trypsin_dom"/>
</dbReference>
<dbReference type="CDD" id="cd08662">
    <property type="entry name" value="M13"/>
    <property type="match status" value="1"/>
</dbReference>
<dbReference type="GO" id="GO:0005886">
    <property type="term" value="C:plasma membrane"/>
    <property type="evidence" value="ECO:0007669"/>
    <property type="project" value="UniProtKB-SubCell"/>
</dbReference>
<dbReference type="PROSITE" id="PS00134">
    <property type="entry name" value="TRYPSIN_HIS"/>
    <property type="match status" value="1"/>
</dbReference>
<protein>
    <recommendedName>
        <fullName evidence="15">Peptidase S1 domain-containing protein</fullName>
    </recommendedName>
</protein>
<keyword evidence="14" id="KW-0732">Signal</keyword>
<evidence type="ECO:0000256" key="12">
    <source>
        <dbReference type="RuleBase" id="RU363034"/>
    </source>
</evidence>
<organism evidence="16 17">
    <name type="scientific">Microctonus aethiopoides</name>
    <dbReference type="NCBI Taxonomy" id="144406"/>
    <lineage>
        <taxon>Eukaryota</taxon>
        <taxon>Metazoa</taxon>
        <taxon>Ecdysozoa</taxon>
        <taxon>Arthropoda</taxon>
        <taxon>Hexapoda</taxon>
        <taxon>Insecta</taxon>
        <taxon>Pterygota</taxon>
        <taxon>Neoptera</taxon>
        <taxon>Endopterygota</taxon>
        <taxon>Hymenoptera</taxon>
        <taxon>Apocrita</taxon>
        <taxon>Ichneumonoidea</taxon>
        <taxon>Braconidae</taxon>
        <taxon>Euphorinae</taxon>
        <taxon>Microctonus</taxon>
    </lineage>
</organism>
<dbReference type="PROSITE" id="PS51885">
    <property type="entry name" value="NEPRILYSIN"/>
    <property type="match status" value="1"/>
</dbReference>
<dbReference type="InterPro" id="IPR042089">
    <property type="entry name" value="Peptidase_M13_dom_2"/>
</dbReference>
<dbReference type="FunFam" id="2.40.10.10:FF:000036">
    <property type="entry name" value="Trypsin beta"/>
    <property type="match status" value="1"/>
</dbReference>
<feature type="signal peptide" evidence="14">
    <location>
        <begin position="1"/>
        <end position="21"/>
    </location>
</feature>
<keyword evidence="10" id="KW-0482">Metalloprotease</keyword>
<accession>A0AA39CAF8</accession>
<dbReference type="PROSITE" id="PS50240">
    <property type="entry name" value="TRYPSIN_DOM"/>
    <property type="match status" value="1"/>
</dbReference>
<evidence type="ECO:0000256" key="6">
    <source>
        <dbReference type="ARBA" id="ARBA00022723"/>
    </source>
</evidence>
<dbReference type="GO" id="GO:0016485">
    <property type="term" value="P:protein processing"/>
    <property type="evidence" value="ECO:0007669"/>
    <property type="project" value="TreeGrafter"/>
</dbReference>
<dbReference type="PRINTS" id="PR00722">
    <property type="entry name" value="CHYMOTRYPSIN"/>
</dbReference>
<keyword evidence="13" id="KW-0472">Membrane</keyword>
<evidence type="ECO:0000256" key="7">
    <source>
        <dbReference type="ARBA" id="ARBA00022801"/>
    </source>
</evidence>
<dbReference type="SUPFAM" id="SSF55486">
    <property type="entry name" value="Metalloproteases ('zincins'), catalytic domain"/>
    <property type="match status" value="1"/>
</dbReference>
<dbReference type="PANTHER" id="PTHR11733:SF224">
    <property type="entry name" value="NEPRILYSIN-2"/>
    <property type="match status" value="1"/>
</dbReference>
<dbReference type="PANTHER" id="PTHR11733">
    <property type="entry name" value="ZINC METALLOPROTEASE FAMILY M13 NEPRILYSIN-RELATED"/>
    <property type="match status" value="1"/>
</dbReference>
<feature type="transmembrane region" description="Helical" evidence="13">
    <location>
        <begin position="545"/>
        <end position="567"/>
    </location>
</feature>
<proteinExistence type="inferred from homology"/>
<comment type="subcellular location">
    <subcellularLocation>
        <location evidence="3">Cell membrane</location>
        <topology evidence="3">Single-pass type II membrane protein</topology>
    </subcellularLocation>
    <subcellularLocation>
        <location evidence="2">Secreted</location>
        <location evidence="2">Extracellular space</location>
    </subcellularLocation>
</comment>
<dbReference type="Gene3D" id="2.40.10.10">
    <property type="entry name" value="Trypsin-like serine proteases"/>
    <property type="match status" value="2"/>
</dbReference>
<evidence type="ECO:0000313" key="16">
    <source>
        <dbReference type="EMBL" id="KAK0160912.1"/>
    </source>
</evidence>
<keyword evidence="13" id="KW-0812">Transmembrane</keyword>
<feature type="chain" id="PRO_5041440622" description="Peptidase S1 domain-containing protein" evidence="14">
    <location>
        <begin position="22"/>
        <end position="1433"/>
    </location>
</feature>
<dbReference type="PROSITE" id="PS00135">
    <property type="entry name" value="TRYPSIN_SER"/>
    <property type="match status" value="1"/>
</dbReference>
<feature type="transmembrane region" description="Helical" evidence="13">
    <location>
        <begin position="487"/>
        <end position="509"/>
    </location>
</feature>
<dbReference type="Pfam" id="PF00089">
    <property type="entry name" value="Trypsin"/>
    <property type="match status" value="1"/>
</dbReference>
<reference evidence="16" key="2">
    <citation type="submission" date="2023-03" db="EMBL/GenBank/DDBJ databases">
        <authorList>
            <person name="Inwood S.N."/>
            <person name="Skelly J.G."/>
            <person name="Guhlin J."/>
            <person name="Harrop T.W.R."/>
            <person name="Goldson S.G."/>
            <person name="Dearden P.K."/>
        </authorList>
    </citation>
    <scope>NUCLEOTIDE SEQUENCE</scope>
    <source>
        <strain evidence="16">Irish</strain>
        <tissue evidence="16">Whole body</tissue>
    </source>
</reference>
<evidence type="ECO:0000256" key="2">
    <source>
        <dbReference type="ARBA" id="ARBA00004239"/>
    </source>
</evidence>
<feature type="transmembrane region" description="Helical" evidence="13">
    <location>
        <begin position="516"/>
        <end position="533"/>
    </location>
</feature>
<keyword evidence="7 12" id="KW-0378">Hydrolase</keyword>